<gene>
    <name evidence="2" type="ORF">BN11_230013</name>
</gene>
<protein>
    <recommendedName>
        <fullName evidence="4">O-antigen polymerase</fullName>
    </recommendedName>
</protein>
<feature type="transmembrane region" description="Helical" evidence="1">
    <location>
        <begin position="143"/>
        <end position="163"/>
    </location>
</feature>
<feature type="transmembrane region" description="Helical" evidence="1">
    <location>
        <begin position="78"/>
        <end position="97"/>
    </location>
</feature>
<comment type="caution">
    <text evidence="2">The sequence shown here is derived from an EMBL/GenBank/DDBJ whole genome shotgun (WGS) entry which is preliminary data.</text>
</comment>
<sequence length="446" mass="47292">MSGRLSGNLTMQDLAGARGQKIRSTPGIATVTFLVLASMGPYLLPGVRFEQAVIYPLFLWAVVSGGLGRGYGPRLRSVVMVWSLYVAIVVFGLIFPVLNSTPYGSGSSWASGVDNAVLPIAVISTTVSAYNRGGEPNRLLSRALKVLVLVMCVNAGAAVAQYLGLANWAAWTGGGGVESVSTRAAMQGRFSGFANQPAEAGLLYALAGLGCVHVYRQRIAVLSASLVMLFVGGILTVSKIFAVGVILIAVSLLTNLRRSWWRVALLAAVATWPLAMVFNGVLPRWSGVDQIQRQVSEANVDLLSAITAGRYSEAGGTLRDVWNAVLHSSPVTGYGPRGLDIPYDSGWTEALVVAGLIGVVLQVVVFFVLFAAFWEPSADRTMRRFVLLLATLLLAASLGVPAFTANRVATDVWTVLTLVLLCLGSDSGKPLVRSSNGRPRKPLQLC</sequence>
<feature type="transmembrane region" description="Helical" evidence="1">
    <location>
        <begin position="53"/>
        <end position="71"/>
    </location>
</feature>
<dbReference type="EMBL" id="CAJA01000146">
    <property type="protein sequence ID" value="CCH73057.1"/>
    <property type="molecule type" value="Genomic_DNA"/>
</dbReference>
<organism evidence="2 3">
    <name type="scientific">Nostocoides australiense Ben110</name>
    <dbReference type="NCBI Taxonomy" id="1193182"/>
    <lineage>
        <taxon>Bacteria</taxon>
        <taxon>Bacillati</taxon>
        <taxon>Actinomycetota</taxon>
        <taxon>Actinomycetes</taxon>
        <taxon>Micrococcales</taxon>
        <taxon>Intrasporangiaceae</taxon>
        <taxon>Nostocoides</taxon>
    </lineage>
</organism>
<evidence type="ECO:0000313" key="2">
    <source>
        <dbReference type="EMBL" id="CCH73057.1"/>
    </source>
</evidence>
<evidence type="ECO:0000313" key="3">
    <source>
        <dbReference type="Proteomes" id="UP000035763"/>
    </source>
</evidence>
<feature type="transmembrane region" description="Helical" evidence="1">
    <location>
        <begin position="109"/>
        <end position="131"/>
    </location>
</feature>
<dbReference type="Proteomes" id="UP000035763">
    <property type="component" value="Unassembled WGS sequence"/>
</dbReference>
<dbReference type="STRING" id="1193182.BN11_230013"/>
<feature type="transmembrane region" description="Helical" evidence="1">
    <location>
        <begin position="385"/>
        <end position="406"/>
    </location>
</feature>
<feature type="transmembrane region" description="Helical" evidence="1">
    <location>
        <begin position="260"/>
        <end position="278"/>
    </location>
</feature>
<feature type="transmembrane region" description="Helical" evidence="1">
    <location>
        <begin position="226"/>
        <end position="253"/>
    </location>
</feature>
<keyword evidence="3" id="KW-1185">Reference proteome</keyword>
<evidence type="ECO:0008006" key="4">
    <source>
        <dbReference type="Google" id="ProtNLM"/>
    </source>
</evidence>
<reference evidence="2 3" key="1">
    <citation type="journal article" date="2013" name="ISME J.">
        <title>A metabolic model for members of the genus Tetrasphaera involved in enhanced biological phosphorus removal.</title>
        <authorList>
            <person name="Kristiansen R."/>
            <person name="Nguyen H.T.T."/>
            <person name="Saunders A.M."/>
            <person name="Nielsen J.L."/>
            <person name="Wimmer R."/>
            <person name="Le V.Q."/>
            <person name="McIlroy S.J."/>
            <person name="Petrovski S."/>
            <person name="Seviour R.J."/>
            <person name="Calteau A."/>
            <person name="Nielsen K.L."/>
            <person name="Nielsen P.H."/>
        </authorList>
    </citation>
    <scope>NUCLEOTIDE SEQUENCE [LARGE SCALE GENOMIC DNA]</scope>
    <source>
        <strain evidence="2 3">Ben110</strain>
    </source>
</reference>
<feature type="transmembrane region" description="Helical" evidence="1">
    <location>
        <begin position="28"/>
        <end position="47"/>
    </location>
</feature>
<accession>W6JVL8</accession>
<keyword evidence="1" id="KW-0812">Transmembrane</keyword>
<feature type="transmembrane region" description="Helical" evidence="1">
    <location>
        <begin position="350"/>
        <end position="373"/>
    </location>
</feature>
<keyword evidence="1" id="KW-1133">Transmembrane helix</keyword>
<keyword evidence="1" id="KW-0472">Membrane</keyword>
<name>W6JVL8_9MICO</name>
<proteinExistence type="predicted"/>
<evidence type="ECO:0000256" key="1">
    <source>
        <dbReference type="SAM" id="Phobius"/>
    </source>
</evidence>
<dbReference type="AlphaFoldDB" id="W6JVL8"/>